<keyword evidence="1" id="KW-1133">Transmembrane helix</keyword>
<evidence type="ECO:0000313" key="3">
    <source>
        <dbReference type="EMBL" id="RXN32847.1"/>
    </source>
</evidence>
<organism evidence="2 4">
    <name type="scientific">Labeo rohita</name>
    <name type="common">Indian major carp</name>
    <name type="synonym">Cyprinus rohita</name>
    <dbReference type="NCBI Taxonomy" id="84645"/>
    <lineage>
        <taxon>Eukaryota</taxon>
        <taxon>Metazoa</taxon>
        <taxon>Chordata</taxon>
        <taxon>Craniata</taxon>
        <taxon>Vertebrata</taxon>
        <taxon>Euteleostomi</taxon>
        <taxon>Actinopterygii</taxon>
        <taxon>Neopterygii</taxon>
        <taxon>Teleostei</taxon>
        <taxon>Ostariophysi</taxon>
        <taxon>Cypriniformes</taxon>
        <taxon>Cyprinidae</taxon>
        <taxon>Labeoninae</taxon>
        <taxon>Labeonini</taxon>
        <taxon>Labeo</taxon>
    </lineage>
</organism>
<protein>
    <submittedName>
        <fullName evidence="2">Uncharacterized protein</fullName>
    </submittedName>
</protein>
<evidence type="ECO:0000313" key="4">
    <source>
        <dbReference type="Proteomes" id="UP000290572"/>
    </source>
</evidence>
<proteinExistence type="predicted"/>
<dbReference type="Proteomes" id="UP000290572">
    <property type="component" value="Unassembled WGS sequence"/>
</dbReference>
<name>A0A498LAQ7_LABRO</name>
<gene>
    <name evidence="3" type="ORF">ROHU_004485</name>
    <name evidence="2" type="ORF">ROHU_013369</name>
</gene>
<dbReference type="EMBL" id="QBIY01013480">
    <property type="protein sequence ID" value="RXN03554.1"/>
    <property type="molecule type" value="Genomic_DNA"/>
</dbReference>
<sequence length="81" mass="9076">MENSSMILHRIFRINSELEHIPDPGPHTGFIIALICCSLLVVALVGFVIYHCCKINNINAQRGHSGDEAMRIEETTSLNRN</sequence>
<keyword evidence="1" id="KW-0812">Transmembrane</keyword>
<evidence type="ECO:0000256" key="1">
    <source>
        <dbReference type="SAM" id="Phobius"/>
    </source>
</evidence>
<keyword evidence="1" id="KW-0472">Membrane</keyword>
<dbReference type="AlphaFoldDB" id="A0A498LAQ7"/>
<evidence type="ECO:0000313" key="2">
    <source>
        <dbReference type="EMBL" id="RXN03554.1"/>
    </source>
</evidence>
<keyword evidence="4" id="KW-1185">Reference proteome</keyword>
<feature type="transmembrane region" description="Helical" evidence="1">
    <location>
        <begin position="30"/>
        <end position="53"/>
    </location>
</feature>
<dbReference type="EMBL" id="QBIY01011335">
    <property type="protein sequence ID" value="RXN32847.1"/>
    <property type="molecule type" value="Genomic_DNA"/>
</dbReference>
<reference evidence="2 4" key="1">
    <citation type="submission" date="2018-03" db="EMBL/GenBank/DDBJ databases">
        <title>Draft genome sequence of Rohu Carp (Labeo rohita).</title>
        <authorList>
            <person name="Das P."/>
            <person name="Kushwaha B."/>
            <person name="Joshi C.G."/>
            <person name="Kumar D."/>
            <person name="Nagpure N.S."/>
            <person name="Sahoo L."/>
            <person name="Das S.P."/>
            <person name="Bit A."/>
            <person name="Patnaik S."/>
            <person name="Meher P.K."/>
            <person name="Jayasankar P."/>
            <person name="Koringa P.G."/>
            <person name="Patel N.V."/>
            <person name="Hinsu A.T."/>
            <person name="Kumar R."/>
            <person name="Pandey M."/>
            <person name="Agarwal S."/>
            <person name="Srivastava S."/>
            <person name="Singh M."/>
            <person name="Iquebal M.A."/>
            <person name="Jaiswal S."/>
            <person name="Angadi U.B."/>
            <person name="Kumar N."/>
            <person name="Raza M."/>
            <person name="Shah T.M."/>
            <person name="Rai A."/>
            <person name="Jena J.K."/>
        </authorList>
    </citation>
    <scope>NUCLEOTIDE SEQUENCE [LARGE SCALE GENOMIC DNA]</scope>
    <source>
        <strain evidence="2">DASCIFA01</strain>
        <tissue evidence="2">Testis</tissue>
    </source>
</reference>
<accession>A0A498LAQ7</accession>
<comment type="caution">
    <text evidence="2">The sequence shown here is derived from an EMBL/GenBank/DDBJ whole genome shotgun (WGS) entry which is preliminary data.</text>
</comment>